<dbReference type="InterPro" id="IPR038772">
    <property type="entry name" value="Sph/SMPD2-like"/>
</dbReference>
<proteinExistence type="predicted"/>
<evidence type="ECO:0000313" key="2">
    <source>
        <dbReference type="EMBL" id="MCZ4588219.1"/>
    </source>
</evidence>
<dbReference type="Pfam" id="PF03372">
    <property type="entry name" value="Exo_endo_phos"/>
    <property type="match status" value="1"/>
</dbReference>
<evidence type="ECO:0000259" key="1">
    <source>
        <dbReference type="Pfam" id="PF03372"/>
    </source>
</evidence>
<reference evidence="2" key="1">
    <citation type="submission" date="2022-12" db="EMBL/GenBank/DDBJ databases">
        <authorList>
            <person name="Krivoruchko A.V."/>
            <person name="Elkin A."/>
        </authorList>
    </citation>
    <scope>NUCLEOTIDE SEQUENCE</scope>
    <source>
        <strain evidence="2">IEGM 249</strain>
    </source>
</reference>
<name>A0ABT4NLG9_RHOOP</name>
<dbReference type="EMBL" id="JAPWIS010000020">
    <property type="protein sequence ID" value="MCZ4588219.1"/>
    <property type="molecule type" value="Genomic_DNA"/>
</dbReference>
<feature type="domain" description="Endonuclease/exonuclease/phosphatase" evidence="1">
    <location>
        <begin position="20"/>
        <end position="254"/>
    </location>
</feature>
<organism evidence="2 3">
    <name type="scientific">Rhodococcus opacus</name>
    <name type="common">Nocardia opaca</name>
    <dbReference type="NCBI Taxonomy" id="37919"/>
    <lineage>
        <taxon>Bacteria</taxon>
        <taxon>Bacillati</taxon>
        <taxon>Actinomycetota</taxon>
        <taxon>Actinomycetes</taxon>
        <taxon>Mycobacteriales</taxon>
        <taxon>Nocardiaceae</taxon>
        <taxon>Rhodococcus</taxon>
    </lineage>
</organism>
<keyword evidence="3" id="KW-1185">Reference proteome</keyword>
<keyword evidence="2" id="KW-0378">Hydrolase</keyword>
<dbReference type="Proteomes" id="UP001066327">
    <property type="component" value="Unassembled WGS sequence"/>
</dbReference>
<gene>
    <name evidence="2" type="ORF">O4328_31855</name>
</gene>
<comment type="caution">
    <text evidence="2">The sequence shown here is derived from an EMBL/GenBank/DDBJ whole genome shotgun (WGS) entry which is preliminary data.</text>
</comment>
<dbReference type="GO" id="GO:0004519">
    <property type="term" value="F:endonuclease activity"/>
    <property type="evidence" value="ECO:0007669"/>
    <property type="project" value="UniProtKB-KW"/>
</dbReference>
<keyword evidence="2" id="KW-0255">Endonuclease</keyword>
<evidence type="ECO:0000313" key="3">
    <source>
        <dbReference type="Proteomes" id="UP001066327"/>
    </source>
</evidence>
<protein>
    <submittedName>
        <fullName evidence="2">Endonuclease/exonuclease/phosphatase family protein</fullName>
    </submittedName>
</protein>
<accession>A0ABT4NLG9</accession>
<keyword evidence="2" id="KW-0540">Nuclease</keyword>
<dbReference type="RefSeq" id="WP_169695233.1">
    <property type="nucleotide sequence ID" value="NZ_CP137575.1"/>
</dbReference>
<dbReference type="SUPFAM" id="SSF56219">
    <property type="entry name" value="DNase I-like"/>
    <property type="match status" value="1"/>
</dbReference>
<dbReference type="Gene3D" id="3.60.10.10">
    <property type="entry name" value="Endonuclease/exonuclease/phosphatase"/>
    <property type="match status" value="1"/>
</dbReference>
<dbReference type="InterPro" id="IPR036691">
    <property type="entry name" value="Endo/exonu/phosph_ase_sf"/>
</dbReference>
<dbReference type="PANTHER" id="PTHR16320">
    <property type="entry name" value="SPHINGOMYELINASE FAMILY MEMBER"/>
    <property type="match status" value="1"/>
</dbReference>
<dbReference type="PANTHER" id="PTHR16320:SF23">
    <property type="entry name" value="SPHINGOMYELINASE C 1"/>
    <property type="match status" value="1"/>
</dbReference>
<dbReference type="InterPro" id="IPR005135">
    <property type="entry name" value="Endo/exonuclease/phosphatase"/>
</dbReference>
<sequence length="269" mass="29458">MALLVSPAPYLGTDREGVVSEICARIRRLAPDIVGLCEVFSDGERTEISTALQDLYPFVREGPDEDDLESDGGLLLLSRFPLLAVNDFIFRDCDGVDCLANKGILHIRVRGPSWPSALDVLYSHTQNISTSNGQSALYAQLEKMRDFVQRHADIGLPALIMGDLNIPATTSVHYRTLLNTLGGFRDAWTLAGNAVTSGPTYVADNNFYDDTADRPGSDERLDYILLRPGSSACPVTADVEVMRFTYNGRFISDHFGVLAVFDPIAVVDP</sequence>